<dbReference type="KEGG" id="lgi:LOTGIDRAFT_238569"/>
<keyword evidence="2" id="KW-1185">Reference proteome</keyword>
<dbReference type="RefSeq" id="XP_009048921.1">
    <property type="nucleotide sequence ID" value="XM_009050673.1"/>
</dbReference>
<reference evidence="1 2" key="1">
    <citation type="journal article" date="2013" name="Nature">
        <title>Insights into bilaterian evolution from three spiralian genomes.</title>
        <authorList>
            <person name="Simakov O."/>
            <person name="Marletaz F."/>
            <person name="Cho S.J."/>
            <person name="Edsinger-Gonzales E."/>
            <person name="Havlak P."/>
            <person name="Hellsten U."/>
            <person name="Kuo D.H."/>
            <person name="Larsson T."/>
            <person name="Lv J."/>
            <person name="Arendt D."/>
            <person name="Savage R."/>
            <person name="Osoegawa K."/>
            <person name="de Jong P."/>
            <person name="Grimwood J."/>
            <person name="Chapman J.A."/>
            <person name="Shapiro H."/>
            <person name="Aerts A."/>
            <person name="Otillar R.P."/>
            <person name="Terry A.Y."/>
            <person name="Boore J.L."/>
            <person name="Grigoriev I.V."/>
            <person name="Lindberg D.R."/>
            <person name="Seaver E.C."/>
            <person name="Weisblat D.A."/>
            <person name="Putnam N.H."/>
            <person name="Rokhsar D.S."/>
        </authorList>
    </citation>
    <scope>NUCLEOTIDE SEQUENCE [LARGE SCALE GENOMIC DNA]</scope>
</reference>
<dbReference type="AlphaFoldDB" id="V4CEL9"/>
<dbReference type="Gene3D" id="3.80.10.10">
    <property type="entry name" value="Ribonuclease Inhibitor"/>
    <property type="match status" value="3"/>
</dbReference>
<sequence>MVKALKDLCLSCVMNNLEKFPKLQSQLPSKYKELLIERLADHDLFTPHYVPHIINNIFSANLRTIVLYECQQITDDILIKLSRSQCKLEVLKIHGCHSLTDSGIEAITTNQDELESLELRRLTKISSNSLRKIKSEKLWRVDLKGCSSIKTEGIDILTKNNRNIKVLILGNKTGVDISVYQHVAENLQHSLEEFNAYLHATTSECLYHLSEYCSNLKKLNLEGCTLIDKDGLIKLFQGCTKLVDLDLSYCNKLRDYPDNEAFWILPQGLTDLTLCGVMLENETIFVECLQRLPKLRSIHLCGVTALNDNTLTQILEKIGKDLTTLDVSGYGGFTKNLTDAGIKSVSKYCYSLQNLKISLLADVTCITLLPLLKDRQRACQIQKLSINCKLTTLDVLYQVARSCENLLKYDLGGVSGVTNDIIFLLVTTCTKLTHISLKGCRLITDCALIELARCCPLKSLVLSGINNLTDASIFALANSCHQLEEIYLNGCSHVSSVAVHYLIDCCIKRLYVQHATPNAQPYQLMAKNLDTGEFCRADLLQVS</sequence>
<gene>
    <name evidence="1" type="ORF">LOTGIDRAFT_238569</name>
</gene>
<dbReference type="CTD" id="20250791"/>
<dbReference type="InterPro" id="IPR032675">
    <property type="entry name" value="LRR_dom_sf"/>
</dbReference>
<dbReference type="STRING" id="225164.V4CEL9"/>
<dbReference type="GO" id="GO:0031146">
    <property type="term" value="P:SCF-dependent proteasomal ubiquitin-dependent protein catabolic process"/>
    <property type="evidence" value="ECO:0007669"/>
    <property type="project" value="TreeGrafter"/>
</dbReference>
<dbReference type="GO" id="GO:0019005">
    <property type="term" value="C:SCF ubiquitin ligase complex"/>
    <property type="evidence" value="ECO:0007669"/>
    <property type="project" value="TreeGrafter"/>
</dbReference>
<dbReference type="InterPro" id="IPR006553">
    <property type="entry name" value="Leu-rich_rpt_Cys-con_subtyp"/>
</dbReference>
<dbReference type="OMA" id="CPELEWI"/>
<dbReference type="Proteomes" id="UP000030746">
    <property type="component" value="Unassembled WGS sequence"/>
</dbReference>
<organism evidence="1 2">
    <name type="scientific">Lottia gigantea</name>
    <name type="common">Giant owl limpet</name>
    <dbReference type="NCBI Taxonomy" id="225164"/>
    <lineage>
        <taxon>Eukaryota</taxon>
        <taxon>Metazoa</taxon>
        <taxon>Spiralia</taxon>
        <taxon>Lophotrochozoa</taxon>
        <taxon>Mollusca</taxon>
        <taxon>Gastropoda</taxon>
        <taxon>Patellogastropoda</taxon>
        <taxon>Lottioidea</taxon>
        <taxon>Lottiidae</taxon>
        <taxon>Lottia</taxon>
    </lineage>
</organism>
<dbReference type="SUPFAM" id="SSF52047">
    <property type="entry name" value="RNI-like"/>
    <property type="match status" value="3"/>
</dbReference>
<dbReference type="PANTHER" id="PTHR13318:SF190">
    <property type="entry name" value="PARTNER OF PAIRED, ISOFORM B"/>
    <property type="match status" value="1"/>
</dbReference>
<dbReference type="EMBL" id="KB200718">
    <property type="protein sequence ID" value="ESP00400.1"/>
    <property type="molecule type" value="Genomic_DNA"/>
</dbReference>
<evidence type="ECO:0000313" key="1">
    <source>
        <dbReference type="EMBL" id="ESP00400.1"/>
    </source>
</evidence>
<accession>V4CEL9</accession>
<evidence type="ECO:0000313" key="2">
    <source>
        <dbReference type="Proteomes" id="UP000030746"/>
    </source>
</evidence>
<protein>
    <recommendedName>
        <fullName evidence="3">F-box domain-containing protein</fullName>
    </recommendedName>
</protein>
<dbReference type="GeneID" id="20250791"/>
<dbReference type="PANTHER" id="PTHR13318">
    <property type="entry name" value="PARTNER OF PAIRED, ISOFORM B-RELATED"/>
    <property type="match status" value="1"/>
</dbReference>
<dbReference type="InterPro" id="IPR001611">
    <property type="entry name" value="Leu-rich_rpt"/>
</dbReference>
<name>V4CEL9_LOTGI</name>
<dbReference type="Pfam" id="PF13516">
    <property type="entry name" value="LRR_6"/>
    <property type="match status" value="1"/>
</dbReference>
<dbReference type="HOGENOM" id="CLU_617123_0_0_1"/>
<dbReference type="SMART" id="SM00367">
    <property type="entry name" value="LRR_CC"/>
    <property type="match status" value="10"/>
</dbReference>
<evidence type="ECO:0008006" key="3">
    <source>
        <dbReference type="Google" id="ProtNLM"/>
    </source>
</evidence>
<dbReference type="OrthoDB" id="27842at2759"/>
<proteinExistence type="predicted"/>